<organism evidence="4 5">
    <name type="scientific">Candidatus Schekmanbacteria bacterium RIFCSPLOWO2_12_FULL_38_15</name>
    <dbReference type="NCBI Taxonomy" id="1817883"/>
    <lineage>
        <taxon>Bacteria</taxon>
        <taxon>Candidatus Schekmaniibacteriota</taxon>
    </lineage>
</organism>
<comment type="caution">
    <text evidence="4">The sequence shown here is derived from an EMBL/GenBank/DDBJ whole genome shotgun (WGS) entry which is preliminary data.</text>
</comment>
<evidence type="ECO:0000313" key="4">
    <source>
        <dbReference type="EMBL" id="OGL55131.1"/>
    </source>
</evidence>
<dbReference type="SMART" id="SM00060">
    <property type="entry name" value="FN3"/>
    <property type="match status" value="3"/>
</dbReference>
<gene>
    <name evidence="4" type="ORF">A3G31_02730</name>
</gene>
<dbReference type="CDD" id="cd00063">
    <property type="entry name" value="FN3"/>
    <property type="match status" value="2"/>
</dbReference>
<evidence type="ECO:0000256" key="2">
    <source>
        <dbReference type="SAM" id="SignalP"/>
    </source>
</evidence>
<evidence type="ECO:0000313" key="5">
    <source>
        <dbReference type="Proteomes" id="UP000178082"/>
    </source>
</evidence>
<protein>
    <recommendedName>
        <fullName evidence="3">Fibronectin type-III domain-containing protein</fullName>
    </recommendedName>
</protein>
<feature type="domain" description="Fibronectin type-III" evidence="3">
    <location>
        <begin position="529"/>
        <end position="614"/>
    </location>
</feature>
<dbReference type="AlphaFoldDB" id="A0A1F7SMY1"/>
<dbReference type="InterPro" id="IPR003961">
    <property type="entry name" value="FN3_dom"/>
</dbReference>
<reference evidence="4 5" key="1">
    <citation type="journal article" date="2016" name="Nat. Commun.">
        <title>Thousands of microbial genomes shed light on interconnected biogeochemical processes in an aquifer system.</title>
        <authorList>
            <person name="Anantharaman K."/>
            <person name="Brown C.T."/>
            <person name="Hug L.A."/>
            <person name="Sharon I."/>
            <person name="Castelle C.J."/>
            <person name="Probst A.J."/>
            <person name="Thomas B.C."/>
            <person name="Singh A."/>
            <person name="Wilkins M.J."/>
            <person name="Karaoz U."/>
            <person name="Brodie E.L."/>
            <person name="Williams K.H."/>
            <person name="Hubbard S.S."/>
            <person name="Banfield J.F."/>
        </authorList>
    </citation>
    <scope>NUCLEOTIDE SEQUENCE [LARGE SCALE GENOMIC DNA]</scope>
</reference>
<sequence length="614" mass="66844">MKTFVKKICILIIVLPLLGAINYKDNDPGGCAGLPDFDTIDNGKVVLTTKSVNKIETDTQITVYGEVENKGSKPARNIQLTANLKDKSGNIVETVGPVSIIGISRRLKSAPDTIDHSTLDVGEKGYFSISADKTSEQANVTTVETSLTGDEDIELEGLYAKMSATITTKEDVNKKLRINGFLKNNSTGIDTWNNKITVIAKNKAEQIVFIGEVNLGDTLTIDDTQRENAIIAGNRKSFIFATDVLYDTVGKNDITTNINWEEKGPSTPNAPGNLELSLESVSEVTMTFTDNSNDEKGFKIFRKAPGEKKFKRIKIWKAVSGNDNTVIYTDKKSLLSGKIYTYKVLAYNELGNSEFSNTERIEISAPDSPGNLKATITSESSTSGTTTQITLSWDEKENSAALAVLPSGVNFTGSLKDKITYDSDKKVLIFDGAMTSDEKIELKGLSKDTNYQKAINILYTESNISNNEVGFSIFRDGVEIATISTDKTTYNDENVIQGQDYSYQITAFNVLGASSAVGPVEITFDKPNTPTELTVTSLSGTSNKLTWNGDDINNEQGFAVEKKAGSGEFIEIGTVDQEGTTFTDKFVNPSSTYTYRVKAYNALGDSDPSDEVSP</sequence>
<dbReference type="Proteomes" id="UP000178082">
    <property type="component" value="Unassembled WGS sequence"/>
</dbReference>
<dbReference type="Gene3D" id="2.60.40.10">
    <property type="entry name" value="Immunoglobulins"/>
    <property type="match status" value="3"/>
</dbReference>
<dbReference type="STRING" id="1817883.A3G31_02730"/>
<dbReference type="PANTHER" id="PTHR13817:SF166">
    <property type="entry name" value="NEURONAL IGCAM-RELATED"/>
    <property type="match status" value="1"/>
</dbReference>
<dbReference type="InterPro" id="IPR050964">
    <property type="entry name" value="Striated_Muscle_Regulatory"/>
</dbReference>
<keyword evidence="1" id="KW-0677">Repeat</keyword>
<evidence type="ECO:0000259" key="3">
    <source>
        <dbReference type="PROSITE" id="PS50853"/>
    </source>
</evidence>
<dbReference type="InterPro" id="IPR036116">
    <property type="entry name" value="FN3_sf"/>
</dbReference>
<feature type="chain" id="PRO_5009532425" description="Fibronectin type-III domain-containing protein" evidence="2">
    <location>
        <begin position="20"/>
        <end position="614"/>
    </location>
</feature>
<accession>A0A1F7SMY1</accession>
<keyword evidence="2" id="KW-0732">Signal</keyword>
<dbReference type="InterPro" id="IPR013783">
    <property type="entry name" value="Ig-like_fold"/>
</dbReference>
<dbReference type="EMBL" id="MGDI01000004">
    <property type="protein sequence ID" value="OGL55131.1"/>
    <property type="molecule type" value="Genomic_DNA"/>
</dbReference>
<feature type="domain" description="Fibronectin type-III" evidence="3">
    <location>
        <begin position="270"/>
        <end position="367"/>
    </location>
</feature>
<dbReference type="PROSITE" id="PS50853">
    <property type="entry name" value="FN3"/>
    <property type="match status" value="2"/>
</dbReference>
<proteinExistence type="predicted"/>
<feature type="signal peptide" evidence="2">
    <location>
        <begin position="1"/>
        <end position="19"/>
    </location>
</feature>
<evidence type="ECO:0000256" key="1">
    <source>
        <dbReference type="ARBA" id="ARBA00022737"/>
    </source>
</evidence>
<name>A0A1F7SMY1_9BACT</name>
<dbReference type="Pfam" id="PF00041">
    <property type="entry name" value="fn3"/>
    <property type="match status" value="1"/>
</dbReference>
<dbReference type="PANTHER" id="PTHR13817">
    <property type="entry name" value="TITIN"/>
    <property type="match status" value="1"/>
</dbReference>
<dbReference type="SUPFAM" id="SSF49265">
    <property type="entry name" value="Fibronectin type III"/>
    <property type="match status" value="2"/>
</dbReference>